<dbReference type="PANTHER" id="PTHR42774:SF3">
    <property type="entry name" value="KETOHEXOKINASE"/>
    <property type="match status" value="1"/>
</dbReference>
<dbReference type="OrthoDB" id="204058at2759"/>
<dbReference type="Proteomes" id="UP001152607">
    <property type="component" value="Unassembled WGS sequence"/>
</dbReference>
<gene>
    <name evidence="1" type="ORF">PDIGIT_LOCUS9998</name>
</gene>
<dbReference type="SUPFAM" id="SSF53613">
    <property type="entry name" value="Ribokinase-like"/>
    <property type="match status" value="1"/>
</dbReference>
<dbReference type="InterPro" id="IPR029056">
    <property type="entry name" value="Ribokinase-like"/>
</dbReference>
<name>A0A9W4XX08_9PLEO</name>
<dbReference type="AlphaFoldDB" id="A0A9W4XX08"/>
<dbReference type="InterPro" id="IPR052562">
    <property type="entry name" value="Ketohexokinase-related"/>
</dbReference>
<evidence type="ECO:0008006" key="3">
    <source>
        <dbReference type="Google" id="ProtNLM"/>
    </source>
</evidence>
<evidence type="ECO:0000313" key="2">
    <source>
        <dbReference type="Proteomes" id="UP001152607"/>
    </source>
</evidence>
<dbReference type="PANTHER" id="PTHR42774">
    <property type="entry name" value="PHOSPHOTRANSFERASE SYSTEM TRANSPORT PROTEIN"/>
    <property type="match status" value="1"/>
</dbReference>
<dbReference type="EMBL" id="CAOQHR010000007">
    <property type="protein sequence ID" value="CAI6336892.1"/>
    <property type="molecule type" value="Genomic_DNA"/>
</dbReference>
<protein>
    <recommendedName>
        <fullName evidence="3">Ketohexokinase</fullName>
    </recommendedName>
</protein>
<organism evidence="1 2">
    <name type="scientific">Periconia digitata</name>
    <dbReference type="NCBI Taxonomy" id="1303443"/>
    <lineage>
        <taxon>Eukaryota</taxon>
        <taxon>Fungi</taxon>
        <taxon>Dikarya</taxon>
        <taxon>Ascomycota</taxon>
        <taxon>Pezizomycotina</taxon>
        <taxon>Dothideomycetes</taxon>
        <taxon>Pleosporomycetidae</taxon>
        <taxon>Pleosporales</taxon>
        <taxon>Massarineae</taxon>
        <taxon>Periconiaceae</taxon>
        <taxon>Periconia</taxon>
    </lineage>
</organism>
<proteinExistence type="predicted"/>
<reference evidence="1" key="1">
    <citation type="submission" date="2023-01" db="EMBL/GenBank/DDBJ databases">
        <authorList>
            <person name="Van Ghelder C."/>
            <person name="Rancurel C."/>
        </authorList>
    </citation>
    <scope>NUCLEOTIDE SEQUENCE</scope>
    <source>
        <strain evidence="1">CNCM I-4278</strain>
    </source>
</reference>
<accession>A0A9W4XX08</accession>
<keyword evidence="2" id="KW-1185">Reference proteome</keyword>
<sequence length="237" mass="26378">MESSSLPSTKHIICVGAVYIDTILSVPKFPIEDEKLRATHHTKRRGGNCANTLEVLSQLISAPSFQNGKKDNITTNLHLITVLPNKTSLATKFIYDTLPEISTADSIFRAAHEEAASCYILQNAQNHSRTIISHSPLEEMAVHEFVDSAERLVAEAGSGVEGWYHFEGRVPGILKQCVEFLRTAPAQREFKVSVECEKPERVGMSEVAKYADAVFYSRIWVLVSIGLKKSTRNYLVD</sequence>
<comment type="caution">
    <text evidence="1">The sequence shown here is derived from an EMBL/GenBank/DDBJ whole genome shotgun (WGS) entry which is preliminary data.</text>
</comment>
<evidence type="ECO:0000313" key="1">
    <source>
        <dbReference type="EMBL" id="CAI6336892.1"/>
    </source>
</evidence>
<dbReference type="Gene3D" id="3.40.1190.20">
    <property type="match status" value="1"/>
</dbReference>